<gene>
    <name evidence="2" type="ORF">FHG85_11690</name>
</gene>
<feature type="domain" description="SiaC family regulatory phosphoprotein" evidence="1">
    <location>
        <begin position="15"/>
        <end position="133"/>
    </location>
</feature>
<proteinExistence type="predicted"/>
<keyword evidence="3" id="KW-1185">Reference proteome</keyword>
<dbReference type="Pfam" id="PF09345">
    <property type="entry name" value="SiaC"/>
    <property type="match status" value="1"/>
</dbReference>
<dbReference type="AlphaFoldDB" id="A0A7D3XM49"/>
<dbReference type="InterPro" id="IPR018530">
    <property type="entry name" value="SiaC"/>
</dbReference>
<evidence type="ECO:0000259" key="1">
    <source>
        <dbReference type="Pfam" id="PF09345"/>
    </source>
</evidence>
<dbReference type="RefSeq" id="WP_173076100.1">
    <property type="nucleotide sequence ID" value="NZ_CP041345.1"/>
</dbReference>
<reference evidence="2 3" key="1">
    <citation type="submission" date="2019-07" db="EMBL/GenBank/DDBJ databases">
        <title>Thalassofilum flectens gen. nov., sp. nov., a novel moderate thermophilic anaerobe from a shallow sea hot spring in Kunashir Island (Russia), representing a new family in the order Bacteroidales, and proposal of Thalassofilacea fam. nov.</title>
        <authorList>
            <person name="Kochetkova T.V."/>
            <person name="Podosokorskaya O.A."/>
            <person name="Novikov A."/>
            <person name="Elcheninov A.G."/>
            <person name="Toshchakov S.V."/>
            <person name="Kublanov I.V."/>
        </authorList>
    </citation>
    <scope>NUCLEOTIDE SEQUENCE [LARGE SCALE GENOMIC DNA]</scope>
    <source>
        <strain evidence="2 3">38-H</strain>
    </source>
</reference>
<protein>
    <submittedName>
        <fullName evidence="2">DUF1987 domain-containing protein</fullName>
    </submittedName>
</protein>
<dbReference type="Proteomes" id="UP000500961">
    <property type="component" value="Chromosome"/>
</dbReference>
<dbReference type="EMBL" id="CP041345">
    <property type="protein sequence ID" value="QKG80895.1"/>
    <property type="molecule type" value="Genomic_DNA"/>
</dbReference>
<sequence length="136" mass="15514">MANEESISELIDLCIPATTETPEIKCEKATGRITLVGNLIPSDPQSFFSPLLRWIKYYIESASPSKLNVELYLTFVNGSSERHLIKLFKTLEEYQQQKGLSINIICHYESEDPDMREWGKELSLAIHLPVELAEIN</sequence>
<name>A0A7D3XM49_9BACT</name>
<evidence type="ECO:0000313" key="3">
    <source>
        <dbReference type="Proteomes" id="UP000500961"/>
    </source>
</evidence>
<accession>A0A7D3XM49</accession>
<dbReference type="KEGG" id="ttz:FHG85_11690"/>
<evidence type="ECO:0000313" key="2">
    <source>
        <dbReference type="EMBL" id="QKG80895.1"/>
    </source>
</evidence>
<organism evidence="2 3">
    <name type="scientific">Tenuifilum thalassicum</name>
    <dbReference type="NCBI Taxonomy" id="2590900"/>
    <lineage>
        <taxon>Bacteria</taxon>
        <taxon>Pseudomonadati</taxon>
        <taxon>Bacteroidota</taxon>
        <taxon>Bacteroidia</taxon>
        <taxon>Bacteroidales</taxon>
        <taxon>Tenuifilaceae</taxon>
        <taxon>Tenuifilum</taxon>
    </lineage>
</organism>